<gene>
    <name evidence="2" type="ORF">M408DRAFT_164586</name>
</gene>
<sequence>MDTAPYSPVTRGGFGEASGSGRGTGGETGDAGDAGEATGVQRPKSVSYGGHTASFYGAHMATAMEGNHGVEEIPQSLLPYSGGREEALTESKGKEKAS</sequence>
<feature type="compositionally biased region" description="Gly residues" evidence="1">
    <location>
        <begin position="12"/>
        <end position="29"/>
    </location>
</feature>
<feature type="region of interest" description="Disordered" evidence="1">
    <location>
        <begin position="67"/>
        <end position="98"/>
    </location>
</feature>
<organism evidence="2 3">
    <name type="scientific">Serendipita vermifera MAFF 305830</name>
    <dbReference type="NCBI Taxonomy" id="933852"/>
    <lineage>
        <taxon>Eukaryota</taxon>
        <taxon>Fungi</taxon>
        <taxon>Dikarya</taxon>
        <taxon>Basidiomycota</taxon>
        <taxon>Agaricomycotina</taxon>
        <taxon>Agaricomycetes</taxon>
        <taxon>Sebacinales</taxon>
        <taxon>Serendipitaceae</taxon>
        <taxon>Serendipita</taxon>
    </lineage>
</organism>
<reference evidence="2 3" key="1">
    <citation type="submission" date="2014-04" db="EMBL/GenBank/DDBJ databases">
        <authorList>
            <consortium name="DOE Joint Genome Institute"/>
            <person name="Kuo A."/>
            <person name="Zuccaro A."/>
            <person name="Kohler A."/>
            <person name="Nagy L.G."/>
            <person name="Floudas D."/>
            <person name="Copeland A."/>
            <person name="Barry K.W."/>
            <person name="Cichocki N."/>
            <person name="Veneault-Fourrey C."/>
            <person name="LaButti K."/>
            <person name="Lindquist E.A."/>
            <person name="Lipzen A."/>
            <person name="Lundell T."/>
            <person name="Morin E."/>
            <person name="Murat C."/>
            <person name="Sun H."/>
            <person name="Tunlid A."/>
            <person name="Henrissat B."/>
            <person name="Grigoriev I.V."/>
            <person name="Hibbett D.S."/>
            <person name="Martin F."/>
            <person name="Nordberg H.P."/>
            <person name="Cantor M.N."/>
            <person name="Hua S.X."/>
        </authorList>
    </citation>
    <scope>NUCLEOTIDE SEQUENCE [LARGE SCALE GENOMIC DNA]</scope>
    <source>
        <strain evidence="2 3">MAFF 305830</strain>
    </source>
</reference>
<reference evidence="3" key="2">
    <citation type="submission" date="2015-01" db="EMBL/GenBank/DDBJ databases">
        <title>Evolutionary Origins and Diversification of the Mycorrhizal Mutualists.</title>
        <authorList>
            <consortium name="DOE Joint Genome Institute"/>
            <consortium name="Mycorrhizal Genomics Consortium"/>
            <person name="Kohler A."/>
            <person name="Kuo A."/>
            <person name="Nagy L.G."/>
            <person name="Floudas D."/>
            <person name="Copeland A."/>
            <person name="Barry K.W."/>
            <person name="Cichocki N."/>
            <person name="Veneault-Fourrey C."/>
            <person name="LaButti K."/>
            <person name="Lindquist E.A."/>
            <person name="Lipzen A."/>
            <person name="Lundell T."/>
            <person name="Morin E."/>
            <person name="Murat C."/>
            <person name="Riley R."/>
            <person name="Ohm R."/>
            <person name="Sun H."/>
            <person name="Tunlid A."/>
            <person name="Henrissat B."/>
            <person name="Grigoriev I.V."/>
            <person name="Hibbett D.S."/>
            <person name="Martin F."/>
        </authorList>
    </citation>
    <scope>NUCLEOTIDE SEQUENCE [LARGE SCALE GENOMIC DNA]</scope>
    <source>
        <strain evidence="3">MAFF 305830</strain>
    </source>
</reference>
<evidence type="ECO:0000256" key="1">
    <source>
        <dbReference type="SAM" id="MobiDB-lite"/>
    </source>
</evidence>
<dbReference type="EMBL" id="KN824491">
    <property type="protein sequence ID" value="KIM20005.1"/>
    <property type="molecule type" value="Genomic_DNA"/>
</dbReference>
<keyword evidence="3" id="KW-1185">Reference proteome</keyword>
<dbReference type="Proteomes" id="UP000054097">
    <property type="component" value="Unassembled WGS sequence"/>
</dbReference>
<feature type="region of interest" description="Disordered" evidence="1">
    <location>
        <begin position="1"/>
        <end position="52"/>
    </location>
</feature>
<feature type="compositionally biased region" description="Basic and acidic residues" evidence="1">
    <location>
        <begin position="83"/>
        <end position="98"/>
    </location>
</feature>
<dbReference type="HOGENOM" id="CLU_2334945_0_0_1"/>
<evidence type="ECO:0000313" key="3">
    <source>
        <dbReference type="Proteomes" id="UP000054097"/>
    </source>
</evidence>
<evidence type="ECO:0000313" key="2">
    <source>
        <dbReference type="EMBL" id="KIM20005.1"/>
    </source>
</evidence>
<name>A0A0C3A5Q7_SERVB</name>
<accession>A0A0C3A5Q7</accession>
<dbReference type="AlphaFoldDB" id="A0A0C3A5Q7"/>
<proteinExistence type="predicted"/>
<protein>
    <submittedName>
        <fullName evidence="2">Uncharacterized protein</fullName>
    </submittedName>
</protein>